<name>A0A517NIF0_9BACT</name>
<sequence>MPMCIGILDSVNRGLTRNATGLTNWIGVSEAGGRWRDSPVSPTRLLHNGTFSCIASGILLSCQTTPNMQFSP</sequence>
<proteinExistence type="predicted"/>
<dbReference type="AlphaFoldDB" id="A0A517NIF0"/>
<protein>
    <submittedName>
        <fullName evidence="1">Uncharacterized protein</fullName>
    </submittedName>
</protein>
<dbReference type="EMBL" id="CP036525">
    <property type="protein sequence ID" value="QDT06910.1"/>
    <property type="molecule type" value="Genomic_DNA"/>
</dbReference>
<accession>A0A517NIF0</accession>
<reference evidence="1 2" key="1">
    <citation type="submission" date="2019-02" db="EMBL/GenBank/DDBJ databases">
        <title>Deep-cultivation of Planctomycetes and their phenomic and genomic characterization uncovers novel biology.</title>
        <authorList>
            <person name="Wiegand S."/>
            <person name="Jogler M."/>
            <person name="Boedeker C."/>
            <person name="Pinto D."/>
            <person name="Vollmers J."/>
            <person name="Rivas-Marin E."/>
            <person name="Kohn T."/>
            <person name="Peeters S.H."/>
            <person name="Heuer A."/>
            <person name="Rast P."/>
            <person name="Oberbeckmann S."/>
            <person name="Bunk B."/>
            <person name="Jeske O."/>
            <person name="Meyerdierks A."/>
            <person name="Storesund J.E."/>
            <person name="Kallscheuer N."/>
            <person name="Luecker S."/>
            <person name="Lage O.M."/>
            <person name="Pohl T."/>
            <person name="Merkel B.J."/>
            <person name="Hornburger P."/>
            <person name="Mueller R.-W."/>
            <person name="Bruemmer F."/>
            <person name="Labrenz M."/>
            <person name="Spormann A.M."/>
            <person name="Op den Camp H."/>
            <person name="Overmann J."/>
            <person name="Amann R."/>
            <person name="Jetten M.S.M."/>
            <person name="Mascher T."/>
            <person name="Medema M.H."/>
            <person name="Devos D.P."/>
            <person name="Kaster A.-K."/>
            <person name="Ovreas L."/>
            <person name="Rohde M."/>
            <person name="Galperin M.Y."/>
            <person name="Jogler C."/>
        </authorList>
    </citation>
    <scope>NUCLEOTIDE SEQUENCE [LARGE SCALE GENOMIC DNA]</scope>
    <source>
        <strain evidence="1 2">K22_7</strain>
    </source>
</reference>
<gene>
    <name evidence="1" type="ORF">K227x_53330</name>
</gene>
<evidence type="ECO:0000313" key="1">
    <source>
        <dbReference type="EMBL" id="QDT06910.1"/>
    </source>
</evidence>
<dbReference type="Proteomes" id="UP000318538">
    <property type="component" value="Chromosome"/>
</dbReference>
<organism evidence="1 2">
    <name type="scientific">Rubripirellula lacrimiformis</name>
    <dbReference type="NCBI Taxonomy" id="1930273"/>
    <lineage>
        <taxon>Bacteria</taxon>
        <taxon>Pseudomonadati</taxon>
        <taxon>Planctomycetota</taxon>
        <taxon>Planctomycetia</taxon>
        <taxon>Pirellulales</taxon>
        <taxon>Pirellulaceae</taxon>
        <taxon>Rubripirellula</taxon>
    </lineage>
</organism>
<keyword evidence="2" id="KW-1185">Reference proteome</keyword>
<dbReference type="KEGG" id="rlc:K227x_53330"/>
<evidence type="ECO:0000313" key="2">
    <source>
        <dbReference type="Proteomes" id="UP000318538"/>
    </source>
</evidence>